<dbReference type="EMBL" id="LOCQ01000036">
    <property type="protein sequence ID" value="OBV41285.1"/>
    <property type="molecule type" value="Genomic_DNA"/>
</dbReference>
<sequence>MSNRVYLCSTNFSTPPQESDWPAFSDESGMEYEAAYCVPFFWLCLFGPQDVRLAPGEEGVFDVARDYAYLACPRDEGLARLKTRSAMMRRALGEERHALYQEWEARIAREHYSHVLVRTQELDMMDEEGRLQHDMLAALADLDAACASGTLAITEALANLAGMPYPAEPQRYNGFVLVGSAASAEGWPPAMPEPAPRLEVNGADVVVEARPWWKFW</sequence>
<evidence type="ECO:0000313" key="2">
    <source>
        <dbReference type="Proteomes" id="UP000092713"/>
    </source>
</evidence>
<keyword evidence="2" id="KW-1185">Reference proteome</keyword>
<accession>A0A1A7C938</accession>
<gene>
    <name evidence="1" type="ORF">ASR47_102741</name>
</gene>
<evidence type="ECO:0000313" key="1">
    <source>
        <dbReference type="EMBL" id="OBV41285.1"/>
    </source>
</evidence>
<comment type="caution">
    <text evidence="1">The sequence shown here is derived from an EMBL/GenBank/DDBJ whole genome shotgun (WGS) entry which is preliminary data.</text>
</comment>
<dbReference type="Proteomes" id="UP000092713">
    <property type="component" value="Unassembled WGS sequence"/>
</dbReference>
<proteinExistence type="predicted"/>
<organism evidence="1 2">
    <name type="scientific">Janthinobacterium psychrotolerans</name>
    <dbReference type="NCBI Taxonomy" id="1747903"/>
    <lineage>
        <taxon>Bacteria</taxon>
        <taxon>Pseudomonadati</taxon>
        <taxon>Pseudomonadota</taxon>
        <taxon>Betaproteobacteria</taxon>
        <taxon>Burkholderiales</taxon>
        <taxon>Oxalobacteraceae</taxon>
        <taxon>Janthinobacterium</taxon>
    </lineage>
</organism>
<name>A0A1A7C938_9BURK</name>
<reference evidence="1 2" key="1">
    <citation type="submission" date="2016-04" db="EMBL/GenBank/DDBJ databases">
        <title>Draft genome sequence of Janthinobacterium psychrotolerans sp. nov., isolated from freshwater sediments in Denmark.</title>
        <authorList>
            <person name="Gong X."/>
            <person name="Skrivergaard S."/>
            <person name="Korsgaard B.S."/>
            <person name="Schreiber L."/>
            <person name="Marshall I.P."/>
            <person name="Finster K."/>
            <person name="Schramm A."/>
        </authorList>
    </citation>
    <scope>NUCLEOTIDE SEQUENCE [LARGE SCALE GENOMIC DNA]</scope>
    <source>
        <strain evidence="1 2">S3-2</strain>
    </source>
</reference>
<protein>
    <submittedName>
        <fullName evidence="1">Uncharacterized protein</fullName>
    </submittedName>
</protein>
<dbReference type="AlphaFoldDB" id="A0A1A7C938"/>